<gene>
    <name evidence="2" type="ORF">ACEUDJ_15645</name>
</gene>
<keyword evidence="1" id="KW-0732">Signal</keyword>
<feature type="chain" id="PRO_5046835373" evidence="1">
    <location>
        <begin position="20"/>
        <end position="77"/>
    </location>
</feature>
<sequence length="77" mass="8428">MKHLIATLILSTLSLTAMADETSRPELDLASLHQEIREQQLQASRDLVREAISNLRPLALDTLVVEASPAVATHPES</sequence>
<accession>A0ABW9GT38</accession>
<evidence type="ECO:0000256" key="1">
    <source>
        <dbReference type="SAM" id="SignalP"/>
    </source>
</evidence>
<dbReference type="GeneID" id="97221561"/>
<dbReference type="PROSITE" id="PS00430">
    <property type="entry name" value="TONB_DEPENDENT_REC_1"/>
    <property type="match status" value="1"/>
</dbReference>
<proteinExistence type="predicted"/>
<comment type="caution">
    <text evidence="2">The sequence shown here is derived from an EMBL/GenBank/DDBJ whole genome shotgun (WGS) entry which is preliminary data.</text>
</comment>
<keyword evidence="3" id="KW-1185">Reference proteome</keyword>
<dbReference type="EMBL" id="JBGXBU010000007">
    <property type="protein sequence ID" value="MFM4894286.1"/>
    <property type="molecule type" value="Genomic_DNA"/>
</dbReference>
<reference evidence="2 3" key="1">
    <citation type="submission" date="2024-09" db="EMBL/GenBank/DDBJ databases">
        <title>Aeromonas strains Genome sequencing and assembly.</title>
        <authorList>
            <person name="Hu X."/>
            <person name="Tang B."/>
        </authorList>
    </citation>
    <scope>NUCLEOTIDE SEQUENCE [LARGE SCALE GENOMIC DNA]</scope>
    <source>
        <strain evidence="2 3">NB23SCDHY001</strain>
    </source>
</reference>
<dbReference type="Proteomes" id="UP001630969">
    <property type="component" value="Unassembled WGS sequence"/>
</dbReference>
<dbReference type="InterPro" id="IPR010916">
    <property type="entry name" value="TonB_box_CS"/>
</dbReference>
<dbReference type="RefSeq" id="WP_392443747.1">
    <property type="nucleotide sequence ID" value="NZ_JBGXBU010000007.1"/>
</dbReference>
<name>A0ABW9GT38_9GAMM</name>
<feature type="signal peptide" evidence="1">
    <location>
        <begin position="1"/>
        <end position="19"/>
    </location>
</feature>
<evidence type="ECO:0000313" key="3">
    <source>
        <dbReference type="Proteomes" id="UP001630969"/>
    </source>
</evidence>
<evidence type="ECO:0000313" key="2">
    <source>
        <dbReference type="EMBL" id="MFM4894286.1"/>
    </source>
</evidence>
<protein>
    <submittedName>
        <fullName evidence="2">Uncharacterized protein</fullName>
    </submittedName>
</protein>
<organism evidence="2 3">
    <name type="scientific">Aeromonas bivalvium</name>
    <dbReference type="NCBI Taxonomy" id="440079"/>
    <lineage>
        <taxon>Bacteria</taxon>
        <taxon>Pseudomonadati</taxon>
        <taxon>Pseudomonadota</taxon>
        <taxon>Gammaproteobacteria</taxon>
        <taxon>Aeromonadales</taxon>
        <taxon>Aeromonadaceae</taxon>
        <taxon>Aeromonas</taxon>
    </lineage>
</organism>